<sequence>MYRVKGGLALTWLLLALAAAPGAAHAGFWTDWWRGDPVLAVINGKAYTESDFRHWWENWKEKDAAVPETPGAFVDWHLQVQEAERMELYRSPSYREKVLTFLKARGLMLLKKEEVDDRVRIREADLWDRYKERYTPRRRLLVLYYQDEAAARAAAGRLASGEVRPEAYAAGEAKDAGAVHASTRWFRPGEIPGAWTEAVAGLEPGGAAGPLAYGKGWAVLCLLDVRGPEQADFHRVEGRVREELRKEQEGRLTADLLRRLRAKYEVRVDEDLALGLAANETRAEVLDRPVVRTNRGSVTARVFLAQIRRDRSFRHRYGFAQGDAAAARRRVLDGILSQTLTTWEALDRHYEERPPFKWVYRFYCQHRLIKELEARLVAPKVRVTEADVRSYYDGHPAEFTEPATVRIIAVQEEGRLVDRIWAELQAGEDFSRLLRHYFPRDIPAKRVPVGHLQPEFRKVVEGLSPGEVSAPFTFNGKATLVQLVARTPARRRPLDEVREEIRERLRAEAFERERAALVRRLREASTVEVREDTWKDIRRAYAAESTTRKG</sequence>
<dbReference type="PANTHER" id="PTHR47245:SF2">
    <property type="entry name" value="PEPTIDYL-PROLYL CIS-TRANS ISOMERASE HP_0175-RELATED"/>
    <property type="match status" value="1"/>
</dbReference>
<evidence type="ECO:0000259" key="2">
    <source>
        <dbReference type="Pfam" id="PF13145"/>
    </source>
</evidence>
<organism evidence="3 4">
    <name type="scientific">Dissulfurirhabdus thermomarina</name>
    <dbReference type="NCBI Taxonomy" id="1765737"/>
    <lineage>
        <taxon>Bacteria</taxon>
        <taxon>Deltaproteobacteria</taxon>
        <taxon>Dissulfurirhabdaceae</taxon>
        <taxon>Dissulfurirhabdus</taxon>
    </lineage>
</organism>
<gene>
    <name evidence="3" type="ORF">G3N55_01485</name>
</gene>
<feature type="domain" description="PpiC" evidence="2">
    <location>
        <begin position="128"/>
        <end position="236"/>
    </location>
</feature>
<dbReference type="SUPFAM" id="SSF109998">
    <property type="entry name" value="Triger factor/SurA peptide-binding domain-like"/>
    <property type="match status" value="1"/>
</dbReference>
<dbReference type="InterPro" id="IPR027304">
    <property type="entry name" value="Trigger_fact/SurA_dom_sf"/>
</dbReference>
<dbReference type="EMBL" id="JAAGRR010000007">
    <property type="protein sequence ID" value="NDY41526.1"/>
    <property type="molecule type" value="Genomic_DNA"/>
</dbReference>
<dbReference type="InterPro" id="IPR050245">
    <property type="entry name" value="PrsA_foldase"/>
</dbReference>
<accession>A0A6N9TSJ8</accession>
<evidence type="ECO:0000256" key="1">
    <source>
        <dbReference type="SAM" id="SignalP"/>
    </source>
</evidence>
<dbReference type="Pfam" id="PF13145">
    <property type="entry name" value="Rotamase_2"/>
    <property type="match status" value="2"/>
</dbReference>
<feature type="chain" id="PRO_5027034247" description="PpiC domain-containing protein" evidence="1">
    <location>
        <begin position="27"/>
        <end position="550"/>
    </location>
</feature>
<name>A0A6N9TSJ8_DISTH</name>
<proteinExistence type="predicted"/>
<evidence type="ECO:0000313" key="4">
    <source>
        <dbReference type="Proteomes" id="UP000469346"/>
    </source>
</evidence>
<dbReference type="AlphaFoldDB" id="A0A6N9TSJ8"/>
<dbReference type="PANTHER" id="PTHR47245">
    <property type="entry name" value="PEPTIDYLPROLYL ISOMERASE"/>
    <property type="match status" value="1"/>
</dbReference>
<keyword evidence="4" id="KW-1185">Reference proteome</keyword>
<reference evidence="3 4" key="1">
    <citation type="submission" date="2020-02" db="EMBL/GenBank/DDBJ databases">
        <title>Comparative genomics of sulfur disproportionating microorganisms.</title>
        <authorList>
            <person name="Ward L.M."/>
            <person name="Bertran E."/>
            <person name="Johnston D.T."/>
        </authorList>
    </citation>
    <scope>NUCLEOTIDE SEQUENCE [LARGE SCALE GENOMIC DNA]</scope>
    <source>
        <strain evidence="3 4">DSM 100025</strain>
    </source>
</reference>
<protein>
    <recommendedName>
        <fullName evidence="2">PpiC domain-containing protein</fullName>
    </recommendedName>
</protein>
<dbReference type="Gene3D" id="3.10.50.40">
    <property type="match status" value="2"/>
</dbReference>
<feature type="signal peptide" evidence="1">
    <location>
        <begin position="1"/>
        <end position="26"/>
    </location>
</feature>
<dbReference type="Proteomes" id="UP000469346">
    <property type="component" value="Unassembled WGS sequence"/>
</dbReference>
<dbReference type="InterPro" id="IPR000297">
    <property type="entry name" value="PPIase_PpiC"/>
</dbReference>
<comment type="caution">
    <text evidence="3">The sequence shown here is derived from an EMBL/GenBank/DDBJ whole genome shotgun (WGS) entry which is preliminary data.</text>
</comment>
<dbReference type="InterPro" id="IPR046357">
    <property type="entry name" value="PPIase_dom_sf"/>
</dbReference>
<evidence type="ECO:0000313" key="3">
    <source>
        <dbReference type="EMBL" id="NDY41526.1"/>
    </source>
</evidence>
<dbReference type="GO" id="GO:0003755">
    <property type="term" value="F:peptidyl-prolyl cis-trans isomerase activity"/>
    <property type="evidence" value="ECO:0007669"/>
    <property type="project" value="InterPro"/>
</dbReference>
<feature type="domain" description="PpiC" evidence="2">
    <location>
        <begin position="383"/>
        <end position="499"/>
    </location>
</feature>
<keyword evidence="1" id="KW-0732">Signal</keyword>
<dbReference type="RefSeq" id="WP_169755420.1">
    <property type="nucleotide sequence ID" value="NZ_JAAGRR010000007.1"/>
</dbReference>
<dbReference type="SUPFAM" id="SSF54534">
    <property type="entry name" value="FKBP-like"/>
    <property type="match status" value="2"/>
</dbReference>